<name>A0ABV0BMP4_9SPHI</name>
<dbReference type="EMBL" id="JBDJNQ010000001">
    <property type="protein sequence ID" value="MEN5375762.1"/>
    <property type="molecule type" value="Genomic_DNA"/>
</dbReference>
<dbReference type="Gene3D" id="3.30.70.1060">
    <property type="entry name" value="Dimeric alpha+beta barrel"/>
    <property type="match status" value="1"/>
</dbReference>
<keyword evidence="4" id="KW-1185">Reference proteome</keyword>
<feature type="domain" description="YCII-related" evidence="2">
    <location>
        <begin position="17"/>
        <end position="107"/>
    </location>
</feature>
<protein>
    <submittedName>
        <fullName evidence="3">YciI family protein</fullName>
    </submittedName>
</protein>
<proteinExistence type="inferred from homology"/>
<evidence type="ECO:0000259" key="2">
    <source>
        <dbReference type="Pfam" id="PF03795"/>
    </source>
</evidence>
<evidence type="ECO:0000313" key="3">
    <source>
        <dbReference type="EMBL" id="MEN5375762.1"/>
    </source>
</evidence>
<comment type="caution">
    <text evidence="3">The sequence shown here is derived from an EMBL/GenBank/DDBJ whole genome shotgun (WGS) entry which is preliminary data.</text>
</comment>
<dbReference type="InterPro" id="IPR005545">
    <property type="entry name" value="YCII"/>
</dbReference>
<dbReference type="PANTHER" id="PTHR35174">
    <property type="entry name" value="BLL7171 PROTEIN-RELATED"/>
    <property type="match status" value="1"/>
</dbReference>
<dbReference type="RefSeq" id="WP_132771948.1">
    <property type="nucleotide sequence ID" value="NZ_JAOQNK010000001.1"/>
</dbReference>
<sequence length="113" mass="12692">MKEFLLLIRESSTYGNLSVEDMQADIQEHINWVEELVANGHFLEGNPLEANGVTLKKDMISDGPYIETKECVSGYYKLSVKSLEEATQLAKSCPDLKNGATLEIREIIITDEQ</sequence>
<dbReference type="SUPFAM" id="SSF54909">
    <property type="entry name" value="Dimeric alpha+beta barrel"/>
    <property type="match status" value="1"/>
</dbReference>
<comment type="similarity">
    <text evidence="1">Belongs to the YciI family.</text>
</comment>
<dbReference type="InterPro" id="IPR011008">
    <property type="entry name" value="Dimeric_a/b-barrel"/>
</dbReference>
<dbReference type="Pfam" id="PF03795">
    <property type="entry name" value="YCII"/>
    <property type="match status" value="1"/>
</dbReference>
<gene>
    <name evidence="3" type="ORF">ABE541_00640</name>
</gene>
<evidence type="ECO:0000313" key="4">
    <source>
        <dbReference type="Proteomes" id="UP001409291"/>
    </source>
</evidence>
<evidence type="ECO:0000256" key="1">
    <source>
        <dbReference type="ARBA" id="ARBA00007689"/>
    </source>
</evidence>
<dbReference type="PANTHER" id="PTHR35174:SF3">
    <property type="entry name" value="BLL7171 PROTEIN"/>
    <property type="match status" value="1"/>
</dbReference>
<dbReference type="Proteomes" id="UP001409291">
    <property type="component" value="Unassembled WGS sequence"/>
</dbReference>
<organism evidence="3 4">
    <name type="scientific">Sphingobacterium kitahiroshimense</name>
    <dbReference type="NCBI Taxonomy" id="470446"/>
    <lineage>
        <taxon>Bacteria</taxon>
        <taxon>Pseudomonadati</taxon>
        <taxon>Bacteroidota</taxon>
        <taxon>Sphingobacteriia</taxon>
        <taxon>Sphingobacteriales</taxon>
        <taxon>Sphingobacteriaceae</taxon>
        <taxon>Sphingobacterium</taxon>
    </lineage>
</organism>
<accession>A0ABV0BMP4</accession>
<reference evidence="3 4" key="1">
    <citation type="submission" date="2024-04" db="EMBL/GenBank/DDBJ databases">
        <title>WGS of bacteria from Torrens River.</title>
        <authorList>
            <person name="Wyrsch E.R."/>
            <person name="Drigo B."/>
        </authorList>
    </citation>
    <scope>NUCLEOTIDE SEQUENCE [LARGE SCALE GENOMIC DNA]</scope>
    <source>
        <strain evidence="3 4">TWI391</strain>
    </source>
</reference>